<evidence type="ECO:0000313" key="7">
    <source>
        <dbReference type="Proteomes" id="UP000291088"/>
    </source>
</evidence>
<dbReference type="OrthoDB" id="9795242at2"/>
<dbReference type="Gene3D" id="1.10.357.10">
    <property type="entry name" value="Tetracycline Repressor, domain 2"/>
    <property type="match status" value="1"/>
</dbReference>
<dbReference type="InterPro" id="IPR009057">
    <property type="entry name" value="Homeodomain-like_sf"/>
</dbReference>
<evidence type="ECO:0000256" key="1">
    <source>
        <dbReference type="ARBA" id="ARBA00023015"/>
    </source>
</evidence>
<feature type="DNA-binding region" description="H-T-H motif" evidence="4">
    <location>
        <begin position="34"/>
        <end position="53"/>
    </location>
</feature>
<dbReference type="EMBL" id="SDVB01000170">
    <property type="protein sequence ID" value="RYC17900.1"/>
    <property type="molecule type" value="Genomic_DNA"/>
</dbReference>
<dbReference type="PANTHER" id="PTHR47506">
    <property type="entry name" value="TRANSCRIPTIONAL REGULATORY PROTEIN"/>
    <property type="match status" value="1"/>
</dbReference>
<dbReference type="Proteomes" id="UP000291088">
    <property type="component" value="Unassembled WGS sequence"/>
</dbReference>
<evidence type="ECO:0000313" key="6">
    <source>
        <dbReference type="EMBL" id="RYC17900.1"/>
    </source>
</evidence>
<evidence type="ECO:0000256" key="4">
    <source>
        <dbReference type="PROSITE-ProRule" id="PRU00335"/>
    </source>
</evidence>
<comment type="caution">
    <text evidence="6">The sequence shown here is derived from an EMBL/GenBank/DDBJ whole genome shotgun (WGS) entry which is preliminary data.</text>
</comment>
<dbReference type="AlphaFoldDB" id="A0A4Q2TGR9"/>
<keyword evidence="3" id="KW-0804">Transcription</keyword>
<feature type="domain" description="HTH tetR-type" evidence="5">
    <location>
        <begin position="11"/>
        <end position="71"/>
    </location>
</feature>
<dbReference type="PROSITE" id="PS50977">
    <property type="entry name" value="HTH_TETR_2"/>
    <property type="match status" value="1"/>
</dbReference>
<sequence length="206" mass="22125">MSEARRGRPIQYDPEVALQRARDVFWLTGFAASSLDALSAATGMNRPSLFGAFGNKEELYIATLERYRDESVDALRDMLSGAQSLRVELAEVYEKSTDFYLASNEAARGCLLIGTASVEAPHRPAVQRVLAESLGAFNAVIEARMQKAINDGEISSRTDAGALASVASAVLHSLAVRARAGATRHELDQLSKTAVELLCGPIDPGE</sequence>
<proteinExistence type="predicted"/>
<dbReference type="InterPro" id="IPR011075">
    <property type="entry name" value="TetR_C"/>
</dbReference>
<dbReference type="PANTHER" id="PTHR47506:SF1">
    <property type="entry name" value="HTH-TYPE TRANSCRIPTIONAL REGULATOR YJDC"/>
    <property type="match status" value="1"/>
</dbReference>
<evidence type="ECO:0000259" key="5">
    <source>
        <dbReference type="PROSITE" id="PS50977"/>
    </source>
</evidence>
<keyword evidence="1" id="KW-0805">Transcription regulation</keyword>
<name>A0A4Q2TGR9_9HYPH</name>
<reference evidence="6 7" key="1">
    <citation type="submission" date="2019-01" db="EMBL/GenBank/DDBJ databases">
        <authorList>
            <person name="Deng T."/>
        </authorList>
    </citation>
    <scope>NUCLEOTIDE SEQUENCE [LARGE SCALE GENOMIC DNA]</scope>
    <source>
        <strain evidence="6 7">F8825</strain>
    </source>
</reference>
<accession>A0A4Q2TGR9</accession>
<evidence type="ECO:0000256" key="3">
    <source>
        <dbReference type="ARBA" id="ARBA00023163"/>
    </source>
</evidence>
<dbReference type="Gene3D" id="1.10.10.60">
    <property type="entry name" value="Homeodomain-like"/>
    <property type="match status" value="1"/>
</dbReference>
<dbReference type="Pfam" id="PF16925">
    <property type="entry name" value="TetR_C_13"/>
    <property type="match status" value="1"/>
</dbReference>
<organism evidence="6 7">
    <name type="scientific">Ciceribacter ferrooxidans</name>
    <dbReference type="NCBI Taxonomy" id="2509717"/>
    <lineage>
        <taxon>Bacteria</taxon>
        <taxon>Pseudomonadati</taxon>
        <taxon>Pseudomonadota</taxon>
        <taxon>Alphaproteobacteria</taxon>
        <taxon>Hyphomicrobiales</taxon>
        <taxon>Rhizobiaceae</taxon>
        <taxon>Ciceribacter</taxon>
    </lineage>
</organism>
<dbReference type="SUPFAM" id="SSF46689">
    <property type="entry name" value="Homeodomain-like"/>
    <property type="match status" value="1"/>
</dbReference>
<gene>
    <name evidence="6" type="ORF">EUU22_04745</name>
</gene>
<keyword evidence="2 4" id="KW-0238">DNA-binding</keyword>
<dbReference type="GO" id="GO:0003677">
    <property type="term" value="F:DNA binding"/>
    <property type="evidence" value="ECO:0007669"/>
    <property type="project" value="UniProtKB-UniRule"/>
</dbReference>
<dbReference type="Pfam" id="PF00440">
    <property type="entry name" value="TetR_N"/>
    <property type="match status" value="1"/>
</dbReference>
<protein>
    <submittedName>
        <fullName evidence="6">TetR/AcrR family transcriptional regulator</fullName>
    </submittedName>
</protein>
<keyword evidence="7" id="KW-1185">Reference proteome</keyword>
<dbReference type="InterPro" id="IPR001647">
    <property type="entry name" value="HTH_TetR"/>
</dbReference>
<dbReference type="InterPro" id="IPR036271">
    <property type="entry name" value="Tet_transcr_reg_TetR-rel_C_sf"/>
</dbReference>
<evidence type="ECO:0000256" key="2">
    <source>
        <dbReference type="ARBA" id="ARBA00023125"/>
    </source>
</evidence>
<dbReference type="SUPFAM" id="SSF48498">
    <property type="entry name" value="Tetracyclin repressor-like, C-terminal domain"/>
    <property type="match status" value="1"/>
</dbReference>